<keyword evidence="2" id="KW-1185">Reference proteome</keyword>
<protein>
    <submittedName>
        <fullName evidence="1">Uncharacterized protein</fullName>
    </submittedName>
</protein>
<evidence type="ECO:0000313" key="1">
    <source>
        <dbReference type="EMBL" id="KAE9391462.1"/>
    </source>
</evidence>
<proteinExistence type="predicted"/>
<reference evidence="1" key="1">
    <citation type="journal article" date="2019" name="Environ. Microbiol.">
        <title>Fungal ecological strategies reflected in gene transcription - a case study of two litter decomposers.</title>
        <authorList>
            <person name="Barbi F."/>
            <person name="Kohler A."/>
            <person name="Barry K."/>
            <person name="Baskaran P."/>
            <person name="Daum C."/>
            <person name="Fauchery L."/>
            <person name="Ihrmark K."/>
            <person name="Kuo A."/>
            <person name="LaButti K."/>
            <person name="Lipzen A."/>
            <person name="Morin E."/>
            <person name="Grigoriev I.V."/>
            <person name="Henrissat B."/>
            <person name="Lindahl B."/>
            <person name="Martin F."/>
        </authorList>
    </citation>
    <scope>NUCLEOTIDE SEQUENCE</scope>
    <source>
        <strain evidence="1">JB14</strain>
    </source>
</reference>
<name>A0A6A4GZR0_9AGAR</name>
<organism evidence="1 2">
    <name type="scientific">Gymnopus androsaceus JB14</name>
    <dbReference type="NCBI Taxonomy" id="1447944"/>
    <lineage>
        <taxon>Eukaryota</taxon>
        <taxon>Fungi</taxon>
        <taxon>Dikarya</taxon>
        <taxon>Basidiomycota</taxon>
        <taxon>Agaricomycotina</taxon>
        <taxon>Agaricomycetes</taxon>
        <taxon>Agaricomycetidae</taxon>
        <taxon>Agaricales</taxon>
        <taxon>Marasmiineae</taxon>
        <taxon>Omphalotaceae</taxon>
        <taxon>Gymnopus</taxon>
    </lineage>
</organism>
<dbReference type="OrthoDB" id="3048787at2759"/>
<evidence type="ECO:0000313" key="2">
    <source>
        <dbReference type="Proteomes" id="UP000799118"/>
    </source>
</evidence>
<dbReference type="Proteomes" id="UP000799118">
    <property type="component" value="Unassembled WGS sequence"/>
</dbReference>
<sequence length="344" mass="39279">MRLERMTSSRLIFSAMKLLWESWDEVTSETIHNCWRHVGITHSNDEEWEDIFVNPDTLGSDSDVEMNWETGLDAVMKDKVDSEAAVKAVKAIMPRFPLTEPQENPPPLSQYAKSKQLNQAEKEFMDSVEALKAWNYIHGEIPAVDDFLGPAVECKDADSVETDNFKSGDKGLEEIARYIQKKQNSESNDDEEEEEAGLGFDLDLGKALEVAKLLELICVNHGDLECLLDLGRNKRQERIKLELINSSFTTWNICHMECKNACPWDIPYEVFESEGIKKEGVQPGVYRQETCRYVYHNLRTRSYTASFEKSGYEYYMSEILIVQALNHTNGKSLADGPWAGLLPF</sequence>
<accession>A0A6A4GZR0</accession>
<dbReference type="EMBL" id="ML769623">
    <property type="protein sequence ID" value="KAE9391462.1"/>
    <property type="molecule type" value="Genomic_DNA"/>
</dbReference>
<dbReference type="AlphaFoldDB" id="A0A6A4GZR0"/>
<gene>
    <name evidence="1" type="ORF">BT96DRAFT_945360</name>
</gene>